<dbReference type="PANTHER" id="PTHR11750:SF26">
    <property type="entry name" value="PROTEIN N-TERMINAL AMIDASE"/>
    <property type="match status" value="1"/>
</dbReference>
<dbReference type="Gene3D" id="3.60.110.10">
    <property type="entry name" value="Carbon-nitrogen hydrolase"/>
    <property type="match status" value="1"/>
</dbReference>
<dbReference type="InterPro" id="IPR003010">
    <property type="entry name" value="C-N_Hydrolase"/>
</dbReference>
<reference evidence="3" key="1">
    <citation type="submission" date="2015-10" db="EMBL/GenBank/DDBJ databases">
        <authorList>
            <person name="Devillers H."/>
        </authorList>
    </citation>
    <scope>NUCLEOTIDE SEQUENCE [LARGE SCALE GENOMIC DNA]</scope>
</reference>
<keyword evidence="3" id="KW-1185">Reference proteome</keyword>
<dbReference type="AlphaFoldDB" id="A0A0P1KR95"/>
<dbReference type="PROSITE" id="PS50263">
    <property type="entry name" value="CN_HYDROLASE"/>
    <property type="match status" value="1"/>
</dbReference>
<dbReference type="GO" id="GO:0008418">
    <property type="term" value="F:protein-N-terminal asparagine amidohydrolase activity"/>
    <property type="evidence" value="ECO:0007669"/>
    <property type="project" value="InterPro"/>
</dbReference>
<dbReference type="Proteomes" id="UP000236544">
    <property type="component" value="Unassembled WGS sequence"/>
</dbReference>
<gene>
    <name evidence="2" type="ORF">LAQU0_S03e01002g</name>
</gene>
<name>A0A0P1KR95_9SACH</name>
<protein>
    <submittedName>
        <fullName evidence="2">LAQU0S03e01002g1_1</fullName>
    </submittedName>
</protein>
<dbReference type="EMBL" id="LN890565">
    <property type="protein sequence ID" value="CUS21370.1"/>
    <property type="molecule type" value="Genomic_DNA"/>
</dbReference>
<evidence type="ECO:0000259" key="1">
    <source>
        <dbReference type="PROSITE" id="PS50263"/>
    </source>
</evidence>
<dbReference type="InterPro" id="IPR039703">
    <property type="entry name" value="Nta1"/>
</dbReference>
<dbReference type="InterPro" id="IPR036526">
    <property type="entry name" value="C-N_Hydrolase_sf"/>
</dbReference>
<evidence type="ECO:0000313" key="2">
    <source>
        <dbReference type="EMBL" id="CUS21370.1"/>
    </source>
</evidence>
<sequence length="415" mass="46577">MGLKRLTVNLRIAVIQLNPQIGQLEETVVRARSLVRRVERYRPDIVVFPEFALSGYSFHSRPEISAHLCRPQEGPAWELCRQISQGLSCITVMGYPERGDDQQAYNSALVVDEEGKLAFNYRKSFLYDTDEEWQCAENPAGFQTFELPLKGKARDRSGDVHDVKLRSAIGICMDLSPYKFEAPFHECEFSTFQLEHGTELLIVPMAWLHSSSVTRDTADPASQKAEIANSMDRLGLPLHGSQNQFQVDVELRDGTCVKECPDDGILPSAPSDAGAASSYSDLSRPDNSNLNYWIMRFMPFLACKWRENWFAEKALKPMLAKFKGSRFTYLGSSLKVPWLFENKNALLVLCNRCGAEDGATVYAGSSGIFKFNGQHGDEETILDTTNRSVELLGNLGKGHEGVIVRDVSFEIERDL</sequence>
<dbReference type="GO" id="GO:0070773">
    <property type="term" value="F:protein-N-terminal glutamine amidohydrolase activity"/>
    <property type="evidence" value="ECO:0007669"/>
    <property type="project" value="InterPro"/>
</dbReference>
<dbReference type="OrthoDB" id="201515at2759"/>
<organism evidence="2 3">
    <name type="scientific">Lachancea quebecensis</name>
    <dbReference type="NCBI Taxonomy" id="1654605"/>
    <lineage>
        <taxon>Eukaryota</taxon>
        <taxon>Fungi</taxon>
        <taxon>Dikarya</taxon>
        <taxon>Ascomycota</taxon>
        <taxon>Saccharomycotina</taxon>
        <taxon>Saccharomycetes</taxon>
        <taxon>Saccharomycetales</taxon>
        <taxon>Saccharomycetaceae</taxon>
        <taxon>Lachancea</taxon>
    </lineage>
</organism>
<proteinExistence type="predicted"/>
<dbReference type="PANTHER" id="PTHR11750">
    <property type="entry name" value="PROTEIN N-TERMINAL AMIDASE"/>
    <property type="match status" value="1"/>
</dbReference>
<dbReference type="GO" id="GO:0030163">
    <property type="term" value="P:protein catabolic process"/>
    <property type="evidence" value="ECO:0007669"/>
    <property type="project" value="TreeGrafter"/>
</dbReference>
<evidence type="ECO:0000313" key="3">
    <source>
        <dbReference type="Proteomes" id="UP000236544"/>
    </source>
</evidence>
<dbReference type="Pfam" id="PF00795">
    <property type="entry name" value="CN_hydrolase"/>
    <property type="match status" value="1"/>
</dbReference>
<accession>A0A0P1KR95</accession>
<feature type="domain" description="CN hydrolase" evidence="1">
    <location>
        <begin position="10"/>
        <end position="409"/>
    </location>
</feature>
<dbReference type="SUPFAM" id="SSF56317">
    <property type="entry name" value="Carbon-nitrogen hydrolase"/>
    <property type="match status" value="1"/>
</dbReference>
<dbReference type="CDD" id="cd07566">
    <property type="entry name" value="ScNTA1_like"/>
    <property type="match status" value="1"/>
</dbReference>